<dbReference type="PANTHER" id="PTHR38767:SF1">
    <property type="entry name" value="DNA POLYMERASE III SUBUNIT CHI"/>
    <property type="match status" value="1"/>
</dbReference>
<dbReference type="SUPFAM" id="SSF102400">
    <property type="entry name" value="DNA polymerase III chi subunit"/>
    <property type="match status" value="1"/>
</dbReference>
<dbReference type="InterPro" id="IPR036768">
    <property type="entry name" value="PolIII_chi_sf"/>
</dbReference>
<keyword evidence="2" id="KW-1185">Reference proteome</keyword>
<evidence type="ECO:0000313" key="1">
    <source>
        <dbReference type="EMBL" id="MBU2710001.1"/>
    </source>
</evidence>
<sequence>MPRVDFYIVQGTTQDAQWQFACRLIEKAYKMGHHIYIHLNTQADAQLFDQLLWSFRADSFIPHQVLDEEKTSYPNNKVAIGWQGPPHPPYDVLINLANTIPEALSHFNRVSEIVYGHEESRKNSRKNFMIYRESGYPLHTHDLRKTMRE</sequence>
<comment type="caution">
    <text evidence="1">The sequence shown here is derived from an EMBL/GenBank/DDBJ whole genome shotgun (WGS) entry which is preliminary data.</text>
</comment>
<dbReference type="Pfam" id="PF04364">
    <property type="entry name" value="DNA_pol3_chi"/>
    <property type="match status" value="1"/>
</dbReference>
<gene>
    <name evidence="1" type="ORF">KCG35_02920</name>
</gene>
<evidence type="ECO:0000313" key="2">
    <source>
        <dbReference type="Proteomes" id="UP000690515"/>
    </source>
</evidence>
<organism evidence="1 2">
    <name type="scientific">Zooshikella harenae</name>
    <dbReference type="NCBI Taxonomy" id="2827238"/>
    <lineage>
        <taxon>Bacteria</taxon>
        <taxon>Pseudomonadati</taxon>
        <taxon>Pseudomonadota</taxon>
        <taxon>Gammaproteobacteria</taxon>
        <taxon>Oceanospirillales</taxon>
        <taxon>Zooshikellaceae</taxon>
        <taxon>Zooshikella</taxon>
    </lineage>
</organism>
<dbReference type="InterPro" id="IPR007459">
    <property type="entry name" value="DNA_pol3_chi"/>
</dbReference>
<protein>
    <submittedName>
        <fullName evidence="1">DNA polymerase III subunit chi</fullName>
    </submittedName>
</protein>
<reference evidence="1 2" key="1">
    <citation type="submission" date="2021-04" db="EMBL/GenBank/DDBJ databases">
        <authorList>
            <person name="Pira H."/>
            <person name="Risdian C."/>
            <person name="Wink J."/>
        </authorList>
    </citation>
    <scope>NUCLEOTIDE SEQUENCE [LARGE SCALE GENOMIC DNA]</scope>
    <source>
        <strain evidence="1 2">WH53</strain>
    </source>
</reference>
<dbReference type="PANTHER" id="PTHR38767">
    <property type="entry name" value="DNA POLYMERASE III SUBUNIT CHI"/>
    <property type="match status" value="1"/>
</dbReference>
<dbReference type="RefSeq" id="WP_215818166.1">
    <property type="nucleotide sequence ID" value="NZ_JAGSOY010000004.1"/>
</dbReference>
<dbReference type="Gene3D" id="3.40.50.10110">
    <property type="entry name" value="DNA polymerase III subunit chi"/>
    <property type="match status" value="1"/>
</dbReference>
<name>A0ABS5Z7H8_9GAMM</name>
<proteinExistence type="predicted"/>
<dbReference type="Proteomes" id="UP000690515">
    <property type="component" value="Unassembled WGS sequence"/>
</dbReference>
<dbReference type="EMBL" id="JAGSOY010000004">
    <property type="protein sequence ID" value="MBU2710001.1"/>
    <property type="molecule type" value="Genomic_DNA"/>
</dbReference>
<accession>A0ABS5Z7H8</accession>